<name>A0A099KB61_COLPS</name>
<dbReference type="EMBL" id="JQEC01000074">
    <property type="protein sequence ID" value="KGJ86843.1"/>
    <property type="molecule type" value="Genomic_DNA"/>
</dbReference>
<gene>
    <name evidence="2" type="ORF">GAB14E_4670</name>
</gene>
<sequence length="229" mass="26299">MKIRLLTSLLMLLLLIFYCRFSLPVHVTPVHARFTKMINTGEVISSWQGPWSCVVDSSLNVLWEVKTDNESIHDGYWTYSWFDEIQGKENFGDCYFEAQRCDTSDLIRHTNTQGLCNQHNWRLPTPDELQSLIKSPQRPGQAHINNDYFPFIHKGDYWTSANQQQLPQHFTQFNSGALAVNFHAGQQATLPYRNAAFVILVSSLTEANTTSQLSSRVINENTSQKEARK</sequence>
<organism evidence="2 3">
    <name type="scientific">Colwellia psychrerythraea</name>
    <name type="common">Vibrio psychroerythus</name>
    <dbReference type="NCBI Taxonomy" id="28229"/>
    <lineage>
        <taxon>Bacteria</taxon>
        <taxon>Pseudomonadati</taxon>
        <taxon>Pseudomonadota</taxon>
        <taxon>Gammaproteobacteria</taxon>
        <taxon>Alteromonadales</taxon>
        <taxon>Colwelliaceae</taxon>
        <taxon>Colwellia</taxon>
    </lineage>
</organism>
<accession>A0A099KB61</accession>
<protein>
    <recommendedName>
        <fullName evidence="1">Lcl C-terminal domain-containing protein</fullName>
    </recommendedName>
</protein>
<dbReference type="RefSeq" id="WP_033084566.1">
    <property type="nucleotide sequence ID" value="NZ_JQEC01000074.1"/>
</dbReference>
<dbReference type="InterPro" id="IPR011460">
    <property type="entry name" value="Lcl_C"/>
</dbReference>
<dbReference type="OrthoDB" id="9815730at2"/>
<dbReference type="Proteomes" id="UP000029868">
    <property type="component" value="Unassembled WGS sequence"/>
</dbReference>
<dbReference type="Pfam" id="PF07603">
    <property type="entry name" value="Lcl_C"/>
    <property type="match status" value="1"/>
</dbReference>
<dbReference type="PATRIC" id="fig|28229.3.peg.4659"/>
<proteinExistence type="predicted"/>
<evidence type="ECO:0000259" key="1">
    <source>
        <dbReference type="Pfam" id="PF07603"/>
    </source>
</evidence>
<dbReference type="AlphaFoldDB" id="A0A099KB61"/>
<feature type="domain" description="Lcl C-terminal" evidence="1">
    <location>
        <begin position="53"/>
        <end position="201"/>
    </location>
</feature>
<evidence type="ECO:0000313" key="2">
    <source>
        <dbReference type="EMBL" id="KGJ86843.1"/>
    </source>
</evidence>
<evidence type="ECO:0000313" key="3">
    <source>
        <dbReference type="Proteomes" id="UP000029868"/>
    </source>
</evidence>
<comment type="caution">
    <text evidence="2">The sequence shown here is derived from an EMBL/GenBank/DDBJ whole genome shotgun (WGS) entry which is preliminary data.</text>
</comment>
<reference evidence="2 3" key="1">
    <citation type="submission" date="2014-08" db="EMBL/GenBank/DDBJ databases">
        <title>Genomic and Phenotypic Diversity of Colwellia psychrerythraea strains from Disparate Marine Basins.</title>
        <authorList>
            <person name="Techtmann S.M."/>
            <person name="Stelling S.C."/>
            <person name="Utturkar S.M."/>
            <person name="Alshibli N."/>
            <person name="Harris A."/>
            <person name="Brown S.D."/>
            <person name="Hazen T.C."/>
        </authorList>
    </citation>
    <scope>NUCLEOTIDE SEQUENCE [LARGE SCALE GENOMIC DNA]</scope>
    <source>
        <strain evidence="2 3">GAB14E</strain>
    </source>
</reference>